<sequence>MTACLGGRDGDTKRDQDRGSGAAAVRPKAPPSDASGDGEAGRDTEEGSGPRSGVAVAPPAPLLPSLAPAPSDTASASASALDEPPLLFEFE</sequence>
<proteinExistence type="predicted"/>
<dbReference type="EMBL" id="KK101953">
    <property type="protein sequence ID" value="KIY99109.1"/>
    <property type="molecule type" value="Genomic_DNA"/>
</dbReference>
<feature type="region of interest" description="Disordered" evidence="1">
    <location>
        <begin position="1"/>
        <end position="91"/>
    </location>
</feature>
<organism evidence="2 3">
    <name type="scientific">Monoraphidium neglectum</name>
    <dbReference type="NCBI Taxonomy" id="145388"/>
    <lineage>
        <taxon>Eukaryota</taxon>
        <taxon>Viridiplantae</taxon>
        <taxon>Chlorophyta</taxon>
        <taxon>core chlorophytes</taxon>
        <taxon>Chlorophyceae</taxon>
        <taxon>CS clade</taxon>
        <taxon>Sphaeropleales</taxon>
        <taxon>Selenastraceae</taxon>
        <taxon>Monoraphidium</taxon>
    </lineage>
</organism>
<protein>
    <submittedName>
        <fullName evidence="2">Uncharacterized protein</fullName>
    </submittedName>
</protein>
<accession>A0A0D2M6W2</accession>
<dbReference type="Proteomes" id="UP000054498">
    <property type="component" value="Unassembled WGS sequence"/>
</dbReference>
<name>A0A0D2M6W2_9CHLO</name>
<evidence type="ECO:0000313" key="3">
    <source>
        <dbReference type="Proteomes" id="UP000054498"/>
    </source>
</evidence>
<evidence type="ECO:0000313" key="2">
    <source>
        <dbReference type="EMBL" id="KIY99109.1"/>
    </source>
</evidence>
<feature type="compositionally biased region" description="Basic and acidic residues" evidence="1">
    <location>
        <begin position="8"/>
        <end position="18"/>
    </location>
</feature>
<dbReference type="KEGG" id="mng:MNEG_8852"/>
<feature type="compositionally biased region" description="Low complexity" evidence="1">
    <location>
        <begin position="63"/>
        <end position="81"/>
    </location>
</feature>
<evidence type="ECO:0000256" key="1">
    <source>
        <dbReference type="SAM" id="MobiDB-lite"/>
    </source>
</evidence>
<dbReference type="GeneID" id="25741727"/>
<dbReference type="RefSeq" id="XP_013898129.1">
    <property type="nucleotide sequence ID" value="XM_014042675.1"/>
</dbReference>
<reference evidence="2 3" key="1">
    <citation type="journal article" date="2013" name="BMC Genomics">
        <title>Reconstruction of the lipid metabolism for the microalga Monoraphidium neglectum from its genome sequence reveals characteristics suitable for biofuel production.</title>
        <authorList>
            <person name="Bogen C."/>
            <person name="Al-Dilaimi A."/>
            <person name="Albersmeier A."/>
            <person name="Wichmann J."/>
            <person name="Grundmann M."/>
            <person name="Rupp O."/>
            <person name="Lauersen K.J."/>
            <person name="Blifernez-Klassen O."/>
            <person name="Kalinowski J."/>
            <person name="Goesmann A."/>
            <person name="Mussgnug J.H."/>
            <person name="Kruse O."/>
        </authorList>
    </citation>
    <scope>NUCLEOTIDE SEQUENCE [LARGE SCALE GENOMIC DNA]</scope>
    <source>
        <strain evidence="2 3">SAG 48.87</strain>
    </source>
</reference>
<gene>
    <name evidence="2" type="ORF">MNEG_8852</name>
</gene>
<keyword evidence="3" id="KW-1185">Reference proteome</keyword>
<dbReference type="AlphaFoldDB" id="A0A0D2M6W2"/>